<dbReference type="Proteomes" id="UP001324427">
    <property type="component" value="Unassembled WGS sequence"/>
</dbReference>
<sequence>MAHKGRSSKIKRRAVQKEKPKVSAVWSKKQQAAEHRRKKSTPDKAATPERDELPDPPTLSAGAAIREEEKLLFEQQASWFTTTPPTPPPPVVLSTLPRPCTGSVKWAFANAIGGTPRRRLFDTPHVTEYWYSTTDLDTWRPDEEVFQTRTHVAMTKESIETKIALRKRGMPSEWDTPVKGYQWYDHC</sequence>
<reference evidence="2 3" key="1">
    <citation type="submission" date="2021-11" db="EMBL/GenBank/DDBJ databases">
        <title>Black yeast isolated from Biological Soil Crust.</title>
        <authorList>
            <person name="Kurbessoian T."/>
        </authorList>
    </citation>
    <scope>NUCLEOTIDE SEQUENCE [LARGE SCALE GENOMIC DNA]</scope>
    <source>
        <strain evidence="2 3">CCFEE 5522</strain>
    </source>
</reference>
<protein>
    <submittedName>
        <fullName evidence="2">Uncharacterized protein</fullName>
    </submittedName>
</protein>
<keyword evidence="3" id="KW-1185">Reference proteome</keyword>
<dbReference type="EMBL" id="JAVFHQ010000014">
    <property type="protein sequence ID" value="KAK4546508.1"/>
    <property type="molecule type" value="Genomic_DNA"/>
</dbReference>
<name>A0AAV9JML0_9PEZI</name>
<feature type="region of interest" description="Disordered" evidence="1">
    <location>
        <begin position="1"/>
        <end position="59"/>
    </location>
</feature>
<dbReference type="AlphaFoldDB" id="A0AAV9JML0"/>
<gene>
    <name evidence="2" type="ORF">LTR36_001725</name>
</gene>
<proteinExistence type="predicted"/>
<comment type="caution">
    <text evidence="2">The sequence shown here is derived from an EMBL/GenBank/DDBJ whole genome shotgun (WGS) entry which is preliminary data.</text>
</comment>
<accession>A0AAV9JML0</accession>
<feature type="compositionally biased region" description="Basic residues" evidence="1">
    <location>
        <begin position="1"/>
        <end position="14"/>
    </location>
</feature>
<evidence type="ECO:0000256" key="1">
    <source>
        <dbReference type="SAM" id="MobiDB-lite"/>
    </source>
</evidence>
<evidence type="ECO:0000313" key="2">
    <source>
        <dbReference type="EMBL" id="KAK4546508.1"/>
    </source>
</evidence>
<organism evidence="2 3">
    <name type="scientific">Oleoguttula mirabilis</name>
    <dbReference type="NCBI Taxonomy" id="1507867"/>
    <lineage>
        <taxon>Eukaryota</taxon>
        <taxon>Fungi</taxon>
        <taxon>Dikarya</taxon>
        <taxon>Ascomycota</taxon>
        <taxon>Pezizomycotina</taxon>
        <taxon>Dothideomycetes</taxon>
        <taxon>Dothideomycetidae</taxon>
        <taxon>Mycosphaerellales</taxon>
        <taxon>Teratosphaeriaceae</taxon>
        <taxon>Oleoguttula</taxon>
    </lineage>
</organism>
<evidence type="ECO:0000313" key="3">
    <source>
        <dbReference type="Proteomes" id="UP001324427"/>
    </source>
</evidence>
<feature type="compositionally biased region" description="Basic and acidic residues" evidence="1">
    <location>
        <begin position="40"/>
        <end position="53"/>
    </location>
</feature>